<dbReference type="OrthoDB" id="9804822at2"/>
<evidence type="ECO:0000256" key="6">
    <source>
        <dbReference type="SAM" id="Phobius"/>
    </source>
</evidence>
<keyword evidence="3 6" id="KW-0812">Transmembrane</keyword>
<keyword evidence="4 6" id="KW-1133">Transmembrane helix</keyword>
<proteinExistence type="predicted"/>
<feature type="transmembrane region" description="Helical" evidence="6">
    <location>
        <begin position="61"/>
        <end position="88"/>
    </location>
</feature>
<keyword evidence="8" id="KW-1185">Reference proteome</keyword>
<gene>
    <name evidence="7" type="ORF">SAMN06297251_105219</name>
</gene>
<dbReference type="AlphaFoldDB" id="A0A1W2AZK6"/>
<keyword evidence="5 6" id="KW-0472">Membrane</keyword>
<dbReference type="Proteomes" id="UP000192656">
    <property type="component" value="Unassembled WGS sequence"/>
</dbReference>
<evidence type="ECO:0000313" key="8">
    <source>
        <dbReference type="Proteomes" id="UP000192656"/>
    </source>
</evidence>
<dbReference type="Pfam" id="PF01810">
    <property type="entry name" value="LysE"/>
    <property type="match status" value="1"/>
</dbReference>
<evidence type="ECO:0000256" key="3">
    <source>
        <dbReference type="ARBA" id="ARBA00022692"/>
    </source>
</evidence>
<dbReference type="PANTHER" id="PTHR30086">
    <property type="entry name" value="ARGININE EXPORTER PROTEIN ARGO"/>
    <property type="match status" value="1"/>
</dbReference>
<keyword evidence="2" id="KW-1003">Cell membrane</keyword>
<sequence length="211" mass="21886">MPVTMPTLAAFSLASLILLIIPGPTIIMVIGQALAHGKRIALSSVLGVGLGDFAAASLSLAGVGALLAASATAFTVLKWLGAAYLVYLGIKLWRAPERGLSAAALEAPEGRPLTIFREAFLVTLLNPKGIVFFVAFVPQFIAPDRSYVGQAAVFVILFVVLGMANAALYALSAAKLRSVFSAPKVLKRLERTGAACLVSAGLLSLAARRPA</sequence>
<dbReference type="PANTHER" id="PTHR30086:SF20">
    <property type="entry name" value="ARGININE EXPORTER PROTEIN ARGO-RELATED"/>
    <property type="match status" value="1"/>
</dbReference>
<dbReference type="EMBL" id="FWXR01000005">
    <property type="protein sequence ID" value="SMC66155.1"/>
    <property type="molecule type" value="Genomic_DNA"/>
</dbReference>
<accession>A0A1W2AZK6</accession>
<comment type="subcellular location">
    <subcellularLocation>
        <location evidence="1">Cell membrane</location>
        <topology evidence="1">Multi-pass membrane protein</topology>
    </subcellularLocation>
</comment>
<evidence type="ECO:0000256" key="5">
    <source>
        <dbReference type="ARBA" id="ARBA00023136"/>
    </source>
</evidence>
<dbReference type="GO" id="GO:0005886">
    <property type="term" value="C:plasma membrane"/>
    <property type="evidence" value="ECO:0007669"/>
    <property type="project" value="UniProtKB-SubCell"/>
</dbReference>
<evidence type="ECO:0000313" key="7">
    <source>
        <dbReference type="EMBL" id="SMC66155.1"/>
    </source>
</evidence>
<evidence type="ECO:0000256" key="1">
    <source>
        <dbReference type="ARBA" id="ARBA00004651"/>
    </source>
</evidence>
<feature type="transmembrane region" description="Helical" evidence="6">
    <location>
        <begin position="119"/>
        <end position="141"/>
    </location>
</feature>
<dbReference type="STRING" id="937218.SAMN06297251_105219"/>
<reference evidence="7 8" key="1">
    <citation type="submission" date="2017-04" db="EMBL/GenBank/DDBJ databases">
        <authorList>
            <person name="Afonso C.L."/>
            <person name="Miller P.J."/>
            <person name="Scott M.A."/>
            <person name="Spackman E."/>
            <person name="Goraichik I."/>
            <person name="Dimitrov K.M."/>
            <person name="Suarez D.L."/>
            <person name="Swayne D.E."/>
        </authorList>
    </citation>
    <scope>NUCLEOTIDE SEQUENCE [LARGE SCALE GENOMIC DNA]</scope>
    <source>
        <strain evidence="7 8">CGMCC 1.10972</strain>
    </source>
</reference>
<dbReference type="InterPro" id="IPR001123">
    <property type="entry name" value="LeuE-type"/>
</dbReference>
<organism evidence="7 8">
    <name type="scientific">Fulvimarina manganoxydans</name>
    <dbReference type="NCBI Taxonomy" id="937218"/>
    <lineage>
        <taxon>Bacteria</taxon>
        <taxon>Pseudomonadati</taxon>
        <taxon>Pseudomonadota</taxon>
        <taxon>Alphaproteobacteria</taxon>
        <taxon>Hyphomicrobiales</taxon>
        <taxon>Aurantimonadaceae</taxon>
        <taxon>Fulvimarina</taxon>
    </lineage>
</organism>
<dbReference type="PIRSF" id="PIRSF006324">
    <property type="entry name" value="LeuE"/>
    <property type="match status" value="1"/>
</dbReference>
<dbReference type="GO" id="GO:0015171">
    <property type="term" value="F:amino acid transmembrane transporter activity"/>
    <property type="evidence" value="ECO:0007669"/>
    <property type="project" value="TreeGrafter"/>
</dbReference>
<feature type="transmembrane region" description="Helical" evidence="6">
    <location>
        <begin position="147"/>
        <end position="171"/>
    </location>
</feature>
<evidence type="ECO:0000256" key="4">
    <source>
        <dbReference type="ARBA" id="ARBA00022989"/>
    </source>
</evidence>
<name>A0A1W2AZK6_9HYPH</name>
<protein>
    <submittedName>
        <fullName evidence="7">Threonine/homoserine/homoserine lactone efflux protein</fullName>
    </submittedName>
</protein>
<evidence type="ECO:0000256" key="2">
    <source>
        <dbReference type="ARBA" id="ARBA00022475"/>
    </source>
</evidence>